<dbReference type="KEGG" id="pect:BN1012_Phect847"/>
<keyword evidence="1" id="KW-0328">Glycosyltransferase</keyword>
<keyword evidence="2" id="KW-1185">Reference proteome</keyword>
<proteinExistence type="predicted"/>
<dbReference type="Gene3D" id="3.40.50.2000">
    <property type="entry name" value="Glycogen Phosphorylase B"/>
    <property type="match status" value="1"/>
</dbReference>
<dbReference type="AlphaFoldDB" id="X5MM96"/>
<dbReference type="HOGENOM" id="CLU_701901_0_0_5"/>
<keyword evidence="1" id="KW-0808">Transferase</keyword>
<dbReference type="SUPFAM" id="SSF53756">
    <property type="entry name" value="UDP-Glycosyltransferase/glycogen phosphorylase"/>
    <property type="match status" value="1"/>
</dbReference>
<name>X5MM96_9HYPH</name>
<accession>X5MM96</accession>
<dbReference type="EMBL" id="HG966617">
    <property type="protein sequence ID" value="CDO59061.1"/>
    <property type="molecule type" value="Genomic_DNA"/>
</dbReference>
<dbReference type="STRING" id="1458461.BN1012_Phect847"/>
<protein>
    <submittedName>
        <fullName evidence="1">Glycosyl transferase|GT4</fullName>
        <ecNumber evidence="1">2.4.-.-</ecNumber>
    </submittedName>
</protein>
<gene>
    <name evidence="1" type="ORF">BN1012_Phect847</name>
</gene>
<dbReference type="GO" id="GO:0016757">
    <property type="term" value="F:glycosyltransferase activity"/>
    <property type="evidence" value="ECO:0007669"/>
    <property type="project" value="UniProtKB-KW"/>
</dbReference>
<evidence type="ECO:0000313" key="2">
    <source>
        <dbReference type="Proteomes" id="UP000032160"/>
    </source>
</evidence>
<organism evidence="1 2">
    <name type="scientific">Candidatus Phaeomarinibacter ectocarpi</name>
    <dbReference type="NCBI Taxonomy" id="1458461"/>
    <lineage>
        <taxon>Bacteria</taxon>
        <taxon>Pseudomonadati</taxon>
        <taxon>Pseudomonadota</taxon>
        <taxon>Alphaproteobacteria</taxon>
        <taxon>Hyphomicrobiales</taxon>
        <taxon>Parvibaculaceae</taxon>
        <taxon>Candidatus Phaeomarinibacter</taxon>
    </lineage>
</organism>
<reference evidence="1 2" key="1">
    <citation type="journal article" date="2014" name="Front. Genet.">
        <title>Genome and metabolic network of "Candidatus Phaeomarinobacter ectocarpi" Ec32, a new candidate genus of Alphaproteobacteria frequently associated with brown algae.</title>
        <authorList>
            <person name="Dittami S.M."/>
            <person name="Barbeyron T."/>
            <person name="Boyen C."/>
            <person name="Cambefort J."/>
            <person name="Collet G."/>
            <person name="Delage L."/>
            <person name="Gobet A."/>
            <person name="Groisillier A."/>
            <person name="Leblanc C."/>
            <person name="Michel G."/>
            <person name="Scornet D."/>
            <person name="Siegel A."/>
            <person name="Tapia J.E."/>
            <person name="Tonon T."/>
        </authorList>
    </citation>
    <scope>NUCLEOTIDE SEQUENCE [LARGE SCALE GENOMIC DNA]</scope>
    <source>
        <strain evidence="1 2">Ec32</strain>
    </source>
</reference>
<dbReference type="Proteomes" id="UP000032160">
    <property type="component" value="Chromosome I"/>
</dbReference>
<evidence type="ECO:0000313" key="1">
    <source>
        <dbReference type="EMBL" id="CDO59061.1"/>
    </source>
</evidence>
<sequence>MVKKRAVFVASAHAMKKVPGGQQICTREYIEAITHAGFNLAYSTFEPANSLTAKITRRIDRQPYRYFVPKNTAAEVIRLCNQNDTRTVFLNVADLAPIAEDLKQHDPNLEIIMLSHGLGSVDYLHEIRTQNWGSHFTGLRTSQVHFLGQQIVEECRQRRWIDAVICLAPFEAEIERWLGVKRILQISRTVVRDELDWQPLDGQIGFVGRLDHPPNLEGLRLVLQEMTKRNASDIDVRIIGLPGDVGDKLAKQFPFATYLGSLPDEALREEAASWTCSINPLFCYARGASTKLAVMLGWGVPVLTTPEGMRGYSWPGGPPATADTPGAFADAALAIARQPAVREKAHAKTLMALATPYTIDMAAQAISEFMSVKQAEPAHIGKR</sequence>
<dbReference type="EC" id="2.4.-.-" evidence="1"/>